<evidence type="ECO:0000259" key="4">
    <source>
        <dbReference type="PROSITE" id="PS01124"/>
    </source>
</evidence>
<dbReference type="SMART" id="SM00342">
    <property type="entry name" value="HTH_ARAC"/>
    <property type="match status" value="1"/>
</dbReference>
<feature type="domain" description="HTH araC/xylS-type" evidence="4">
    <location>
        <begin position="223"/>
        <end position="321"/>
    </location>
</feature>
<gene>
    <name evidence="5" type="ORF">ACFOFO_02625</name>
</gene>
<name>A0ABV7EVS4_9BURK</name>
<reference evidence="6" key="1">
    <citation type="journal article" date="2019" name="Int. J. Syst. Evol. Microbiol.">
        <title>The Global Catalogue of Microorganisms (GCM) 10K type strain sequencing project: providing services to taxonomists for standard genome sequencing and annotation.</title>
        <authorList>
            <consortium name="The Broad Institute Genomics Platform"/>
            <consortium name="The Broad Institute Genome Sequencing Center for Infectious Disease"/>
            <person name="Wu L."/>
            <person name="Ma J."/>
        </authorList>
    </citation>
    <scope>NUCLEOTIDE SEQUENCE [LARGE SCALE GENOMIC DNA]</scope>
    <source>
        <strain evidence="6">KCTC 42986</strain>
    </source>
</reference>
<proteinExistence type="predicted"/>
<evidence type="ECO:0000313" key="5">
    <source>
        <dbReference type="EMBL" id="MFC3106863.1"/>
    </source>
</evidence>
<dbReference type="RefSeq" id="WP_390330782.1">
    <property type="nucleotide sequence ID" value="NZ_JBHRTP010000007.1"/>
</dbReference>
<sequence length="328" mass="36073">MAVNENTKLSVAFVLAPNFTMVAFSAFVDTLRLAADEGDRSRPIQCAWTVVSHDMRSIRASCGIQIMPTAELPEPHGFDYIVVIGGLLDGPKIAPALGAYLKRAASLHVPLVGLCTGSFILARLGLMQQYRTCVSWFHSNQFIGEFPELEAASDELFVVDRDRLTCAGGTSVVHLAAFLVERHCNKAQAAKALRILIETMPLSANTPQPQPLFTEETDNVRVRKAMLLIERNLGTPLSVDFIAQHVHVSSRHLERLFLAEIGMSPSTFAMKLRLSNAYNLLATTKNSIIDIAMQCGFQSNSHFARSFRGAHGMTPSQVREPFRSICSN</sequence>
<dbReference type="SUPFAM" id="SSF52317">
    <property type="entry name" value="Class I glutamine amidotransferase-like"/>
    <property type="match status" value="1"/>
</dbReference>
<evidence type="ECO:0000256" key="3">
    <source>
        <dbReference type="ARBA" id="ARBA00023163"/>
    </source>
</evidence>
<keyword evidence="6" id="KW-1185">Reference proteome</keyword>
<dbReference type="Gene3D" id="3.40.50.880">
    <property type="match status" value="1"/>
</dbReference>
<dbReference type="InterPro" id="IPR018060">
    <property type="entry name" value="HTH_AraC"/>
</dbReference>
<dbReference type="CDD" id="cd03136">
    <property type="entry name" value="GATase1_AraC_ArgR_like"/>
    <property type="match status" value="1"/>
</dbReference>
<dbReference type="Gene3D" id="1.10.10.60">
    <property type="entry name" value="Homeodomain-like"/>
    <property type="match status" value="1"/>
</dbReference>
<dbReference type="PRINTS" id="PR00032">
    <property type="entry name" value="HTHARAC"/>
</dbReference>
<dbReference type="PANTHER" id="PTHR43280">
    <property type="entry name" value="ARAC-FAMILY TRANSCRIPTIONAL REGULATOR"/>
    <property type="match status" value="1"/>
</dbReference>
<keyword evidence="3" id="KW-0804">Transcription</keyword>
<keyword evidence="2" id="KW-0238">DNA-binding</keyword>
<dbReference type="InterPro" id="IPR009057">
    <property type="entry name" value="Homeodomain-like_sf"/>
</dbReference>
<dbReference type="Proteomes" id="UP001595530">
    <property type="component" value="Unassembled WGS sequence"/>
</dbReference>
<evidence type="ECO:0000313" key="6">
    <source>
        <dbReference type="Proteomes" id="UP001595530"/>
    </source>
</evidence>
<dbReference type="InterPro" id="IPR029062">
    <property type="entry name" value="Class_I_gatase-like"/>
</dbReference>
<accession>A0ABV7EVS4</accession>
<protein>
    <submittedName>
        <fullName evidence="5">GlxA family transcriptional regulator</fullName>
    </submittedName>
</protein>
<evidence type="ECO:0000256" key="1">
    <source>
        <dbReference type="ARBA" id="ARBA00023015"/>
    </source>
</evidence>
<evidence type="ECO:0000256" key="2">
    <source>
        <dbReference type="ARBA" id="ARBA00023125"/>
    </source>
</evidence>
<dbReference type="EMBL" id="JBHRTP010000007">
    <property type="protein sequence ID" value="MFC3106863.1"/>
    <property type="molecule type" value="Genomic_DNA"/>
</dbReference>
<comment type="caution">
    <text evidence="5">The sequence shown here is derived from an EMBL/GenBank/DDBJ whole genome shotgun (WGS) entry which is preliminary data.</text>
</comment>
<organism evidence="5 6">
    <name type="scientific">Undibacterium arcticum</name>
    <dbReference type="NCBI Taxonomy" id="1762892"/>
    <lineage>
        <taxon>Bacteria</taxon>
        <taxon>Pseudomonadati</taxon>
        <taxon>Pseudomonadota</taxon>
        <taxon>Betaproteobacteria</taxon>
        <taxon>Burkholderiales</taxon>
        <taxon>Oxalobacteraceae</taxon>
        <taxon>Undibacterium</taxon>
    </lineage>
</organism>
<dbReference type="PANTHER" id="PTHR43280:SF2">
    <property type="entry name" value="HTH-TYPE TRANSCRIPTIONAL REGULATOR EXSA"/>
    <property type="match status" value="1"/>
</dbReference>
<dbReference type="Pfam" id="PF12833">
    <property type="entry name" value="HTH_18"/>
    <property type="match status" value="1"/>
</dbReference>
<dbReference type="PROSITE" id="PS01124">
    <property type="entry name" value="HTH_ARAC_FAMILY_2"/>
    <property type="match status" value="1"/>
</dbReference>
<dbReference type="Pfam" id="PF01965">
    <property type="entry name" value="DJ-1_PfpI"/>
    <property type="match status" value="1"/>
</dbReference>
<dbReference type="SUPFAM" id="SSF46689">
    <property type="entry name" value="Homeodomain-like"/>
    <property type="match status" value="2"/>
</dbReference>
<keyword evidence="1" id="KW-0805">Transcription regulation</keyword>
<dbReference type="InterPro" id="IPR020449">
    <property type="entry name" value="Tscrpt_reg_AraC-type_HTH"/>
</dbReference>
<dbReference type="InterPro" id="IPR002818">
    <property type="entry name" value="DJ-1/PfpI"/>
</dbReference>